<dbReference type="Pfam" id="PF17801">
    <property type="entry name" value="Melibiase_C"/>
    <property type="match status" value="1"/>
</dbReference>
<evidence type="ECO:0000256" key="4">
    <source>
        <dbReference type="ARBA" id="ARBA00023295"/>
    </source>
</evidence>
<dbReference type="PANTHER" id="PTHR11452">
    <property type="entry name" value="ALPHA-GALACTOSIDASE/ALPHA-N-ACETYLGALACTOSAMINIDASE"/>
    <property type="match status" value="1"/>
</dbReference>
<dbReference type="InterPro" id="IPR017853">
    <property type="entry name" value="GH"/>
</dbReference>
<feature type="signal peptide" evidence="5">
    <location>
        <begin position="1"/>
        <end position="22"/>
    </location>
</feature>
<dbReference type="InterPro" id="IPR002241">
    <property type="entry name" value="Glyco_hydro_27"/>
</dbReference>
<keyword evidence="3 7" id="KW-0378">Hydrolase</keyword>
<feature type="domain" description="Alpha galactosidase C-terminal" evidence="6">
    <location>
        <begin position="416"/>
        <end position="491"/>
    </location>
</feature>
<dbReference type="EMBL" id="SDHX01000001">
    <property type="protein sequence ID" value="RXK56386.1"/>
    <property type="molecule type" value="Genomic_DNA"/>
</dbReference>
<evidence type="ECO:0000256" key="2">
    <source>
        <dbReference type="ARBA" id="ARBA00022729"/>
    </source>
</evidence>
<dbReference type="InterPro" id="IPR041233">
    <property type="entry name" value="Melibiase_C"/>
</dbReference>
<evidence type="ECO:0000256" key="1">
    <source>
        <dbReference type="ARBA" id="ARBA00009743"/>
    </source>
</evidence>
<dbReference type="RefSeq" id="WP_129047755.1">
    <property type="nucleotide sequence ID" value="NZ_SDHX01000001.1"/>
</dbReference>
<dbReference type="OrthoDB" id="9807519at2"/>
<dbReference type="SUPFAM" id="SSF51011">
    <property type="entry name" value="Glycosyl hydrolase domain"/>
    <property type="match status" value="1"/>
</dbReference>
<dbReference type="Gene3D" id="2.60.40.1180">
    <property type="entry name" value="Golgi alpha-mannosidase II"/>
    <property type="match status" value="1"/>
</dbReference>
<dbReference type="AlphaFoldDB" id="A0A4Q1CBT0"/>
<evidence type="ECO:0000313" key="7">
    <source>
        <dbReference type="EMBL" id="RXK56386.1"/>
    </source>
</evidence>
<protein>
    <submittedName>
        <fullName evidence="7">Glycoside hydrolase family 27 protein</fullName>
    </submittedName>
</protein>
<dbReference type="Gene3D" id="3.20.20.70">
    <property type="entry name" value="Aldolase class I"/>
    <property type="match status" value="1"/>
</dbReference>
<dbReference type="GO" id="GO:0005975">
    <property type="term" value="P:carbohydrate metabolic process"/>
    <property type="evidence" value="ECO:0007669"/>
    <property type="project" value="InterPro"/>
</dbReference>
<gene>
    <name evidence="7" type="ORF">ESB00_11105</name>
</gene>
<comment type="similarity">
    <text evidence="1">Belongs to the glycosyl hydrolase 27 family.</text>
</comment>
<dbReference type="CDD" id="cd14792">
    <property type="entry name" value="GH27"/>
    <property type="match status" value="1"/>
</dbReference>
<evidence type="ECO:0000259" key="6">
    <source>
        <dbReference type="Pfam" id="PF17801"/>
    </source>
</evidence>
<organism evidence="7 8">
    <name type="scientific">Oleiharenicola lentus</name>
    <dbReference type="NCBI Taxonomy" id="2508720"/>
    <lineage>
        <taxon>Bacteria</taxon>
        <taxon>Pseudomonadati</taxon>
        <taxon>Verrucomicrobiota</taxon>
        <taxon>Opitutia</taxon>
        <taxon>Opitutales</taxon>
        <taxon>Opitutaceae</taxon>
        <taxon>Oleiharenicola</taxon>
    </lineage>
</organism>
<keyword evidence="4" id="KW-0326">Glycosidase</keyword>
<evidence type="ECO:0000256" key="5">
    <source>
        <dbReference type="SAM" id="SignalP"/>
    </source>
</evidence>
<sequence>MSCPHVPVIRALLVALCGFSLGASLPPANPAPFAPRPFANWSSTPPRGWNSYDAYHAAITEKQFKAAVDVLAQKLLPHGYDYAVLDYMWFHPGPAGWDPDNRWHTWQPKQQRDSATGLLLPQLTVDAHGIPLPALNRFPSAAHGVGLKALADYTHAKGLKFGLHIMRGIPTQAVEANLPVRGTPYRMQDIAEPGDTSSFQGGIFTGVNVDHPGAQIYYEQLFQMFADWGVDFIKADDMLRPAYHEREISMMRRAIDKTGRAMVFSLSYGEVSPSRAAHLVANANMWRVSADFWDRWADLRRNFDLLDAWSPFIGRGTWPDADMIPIGKLMLTGWEFAGAENLNRTKGRNERHDNFTPAERQTLMTLWCIARSPLMWGGDPLTSDEATYALLTNPEVLAVNTHGVSPRQVVGNNHKDDSLRVWVSDVPDADARYVALFNLRDADAAVTFDLIAEEMRGPWRVRNLWTRADENPVEDRLTRLLPPHGSALFKLSR</sequence>
<name>A0A4Q1CBT0_9BACT</name>
<dbReference type="InterPro" id="IPR013785">
    <property type="entry name" value="Aldolase_TIM"/>
</dbReference>
<evidence type="ECO:0000313" key="8">
    <source>
        <dbReference type="Proteomes" id="UP000290218"/>
    </source>
</evidence>
<keyword evidence="2 5" id="KW-0732">Signal</keyword>
<comment type="caution">
    <text evidence="7">The sequence shown here is derived from an EMBL/GenBank/DDBJ whole genome shotgun (WGS) entry which is preliminary data.</text>
</comment>
<dbReference type="SUPFAM" id="SSF51445">
    <property type="entry name" value="(Trans)glycosidases"/>
    <property type="match status" value="1"/>
</dbReference>
<dbReference type="Proteomes" id="UP000290218">
    <property type="component" value="Unassembled WGS sequence"/>
</dbReference>
<dbReference type="InterPro" id="IPR013780">
    <property type="entry name" value="Glyco_hydro_b"/>
</dbReference>
<evidence type="ECO:0000256" key="3">
    <source>
        <dbReference type="ARBA" id="ARBA00022801"/>
    </source>
</evidence>
<reference evidence="7 8" key="1">
    <citation type="submission" date="2019-01" db="EMBL/GenBank/DDBJ databases">
        <title>Lacunisphaera sp. strain TWA-58.</title>
        <authorList>
            <person name="Chen W.-M."/>
        </authorList>
    </citation>
    <scope>NUCLEOTIDE SEQUENCE [LARGE SCALE GENOMIC DNA]</scope>
    <source>
        <strain evidence="7 8">TWA-58</strain>
    </source>
</reference>
<proteinExistence type="inferred from homology"/>
<dbReference type="Pfam" id="PF16499">
    <property type="entry name" value="Melibiase_2"/>
    <property type="match status" value="1"/>
</dbReference>
<dbReference type="GO" id="GO:0004553">
    <property type="term" value="F:hydrolase activity, hydrolyzing O-glycosyl compounds"/>
    <property type="evidence" value="ECO:0007669"/>
    <property type="project" value="InterPro"/>
</dbReference>
<dbReference type="PANTHER" id="PTHR11452:SF42">
    <property type="entry name" value="ALPHA-GALACTOSIDASE"/>
    <property type="match status" value="1"/>
</dbReference>
<accession>A0A4Q1CBT0</accession>
<keyword evidence="8" id="KW-1185">Reference proteome</keyword>
<feature type="chain" id="PRO_5020581044" evidence="5">
    <location>
        <begin position="23"/>
        <end position="493"/>
    </location>
</feature>